<keyword evidence="3" id="KW-1185">Reference proteome</keyword>
<dbReference type="InterPro" id="IPR025351">
    <property type="entry name" value="Pvc16_N"/>
</dbReference>
<dbReference type="Proteomes" id="UP000676967">
    <property type="component" value="Chromosome"/>
</dbReference>
<reference evidence="2 3" key="1">
    <citation type="submission" date="2020-08" db="EMBL/GenBank/DDBJ databases">
        <title>Whole genome shotgun sequence of Actinoplanes ianthinogenes NBRC 13996.</title>
        <authorList>
            <person name="Komaki H."/>
            <person name="Tamura T."/>
        </authorList>
    </citation>
    <scope>NUCLEOTIDE SEQUENCE [LARGE SCALE GENOMIC DNA]</scope>
    <source>
        <strain evidence="2 3">NBRC 13996</strain>
    </source>
</reference>
<evidence type="ECO:0000313" key="2">
    <source>
        <dbReference type="EMBL" id="BCJ39844.1"/>
    </source>
</evidence>
<evidence type="ECO:0000259" key="1">
    <source>
        <dbReference type="Pfam" id="PF14065"/>
    </source>
</evidence>
<dbReference type="Pfam" id="PF14065">
    <property type="entry name" value="Pvc16_N"/>
    <property type="match status" value="1"/>
</dbReference>
<protein>
    <recommendedName>
        <fullName evidence="1">Pvc16 N-terminal domain-containing protein</fullName>
    </recommendedName>
</protein>
<evidence type="ECO:0000313" key="3">
    <source>
        <dbReference type="Proteomes" id="UP000676967"/>
    </source>
</evidence>
<gene>
    <name evidence="2" type="ORF">Aiant_05010</name>
</gene>
<feature type="domain" description="Pvc16 N-terminal" evidence="1">
    <location>
        <begin position="9"/>
        <end position="173"/>
    </location>
</feature>
<organism evidence="2 3">
    <name type="scientific">Actinoplanes ianthinogenes</name>
    <dbReference type="NCBI Taxonomy" id="122358"/>
    <lineage>
        <taxon>Bacteria</taxon>
        <taxon>Bacillati</taxon>
        <taxon>Actinomycetota</taxon>
        <taxon>Actinomycetes</taxon>
        <taxon>Micromonosporales</taxon>
        <taxon>Micromonosporaceae</taxon>
        <taxon>Actinoplanes</taxon>
    </lineage>
</organism>
<dbReference type="EMBL" id="AP023356">
    <property type="protein sequence ID" value="BCJ39844.1"/>
    <property type="molecule type" value="Genomic_DNA"/>
</dbReference>
<name>A0ABM7LKT5_9ACTN</name>
<proteinExistence type="predicted"/>
<dbReference type="RefSeq" id="WP_189330731.1">
    <property type="nucleotide sequence ID" value="NZ_AP023356.1"/>
</dbReference>
<sequence>MNDFAAIKTVSRALRELLKQHITDSPLTELNGVPIDLRSPKELRDATKPPSPPTGVCLWLYRVARNADALNLPPRDGQWPAAVVDLHYLVAPVTEDTLAEQALLGRVLQVFGDHERLRPAETELSVTMETLGLEELTRVWTALQEPYQLSASFLVRMVEIGPGHLTAVAPPVHERINRYEQIGTP</sequence>
<accession>A0ABM7LKT5</accession>